<accession>A0A8T0BDD1</accession>
<dbReference type="Pfam" id="PF00046">
    <property type="entry name" value="Homeodomain"/>
    <property type="match status" value="1"/>
</dbReference>
<evidence type="ECO:0000256" key="5">
    <source>
        <dbReference type="ARBA" id="ARBA00023242"/>
    </source>
</evidence>
<dbReference type="PROSITE" id="PS50071">
    <property type="entry name" value="HOMEOBOX_2"/>
    <property type="match status" value="1"/>
</dbReference>
<feature type="region of interest" description="Disordered" evidence="8">
    <location>
        <begin position="17"/>
        <end position="40"/>
    </location>
</feature>
<dbReference type="InterPro" id="IPR009057">
    <property type="entry name" value="Homeodomain-like_sf"/>
</dbReference>
<comment type="subcellular location">
    <subcellularLocation>
        <location evidence="6 7">Nucleus</location>
    </subcellularLocation>
</comment>
<dbReference type="SMART" id="SM00389">
    <property type="entry name" value="HOX"/>
    <property type="match status" value="1"/>
</dbReference>
<dbReference type="InterPro" id="IPR020479">
    <property type="entry name" value="HD_metazoa"/>
</dbReference>
<evidence type="ECO:0000256" key="4">
    <source>
        <dbReference type="ARBA" id="ARBA00023155"/>
    </source>
</evidence>
<keyword evidence="2" id="KW-0217">Developmental protein</keyword>
<dbReference type="Proteomes" id="UP000606274">
    <property type="component" value="Unassembled WGS sequence"/>
</dbReference>
<evidence type="ECO:0000256" key="3">
    <source>
        <dbReference type="ARBA" id="ARBA00023125"/>
    </source>
</evidence>
<evidence type="ECO:0000313" key="10">
    <source>
        <dbReference type="EMBL" id="KAF7705128.1"/>
    </source>
</evidence>
<dbReference type="GO" id="GO:0005634">
    <property type="term" value="C:nucleus"/>
    <property type="evidence" value="ECO:0007669"/>
    <property type="project" value="UniProtKB-SubCell"/>
</dbReference>
<dbReference type="InterPro" id="IPR022135">
    <property type="entry name" value="Distal-less_N"/>
</dbReference>
<dbReference type="SUPFAM" id="SSF46689">
    <property type="entry name" value="Homeodomain-like"/>
    <property type="match status" value="1"/>
</dbReference>
<dbReference type="InterPro" id="IPR000047">
    <property type="entry name" value="HTH_motif"/>
</dbReference>
<dbReference type="PRINTS" id="PR00024">
    <property type="entry name" value="HOMEOBOX"/>
</dbReference>
<keyword evidence="11" id="KW-1185">Reference proteome</keyword>
<feature type="compositionally biased region" description="Polar residues" evidence="8">
    <location>
        <begin position="29"/>
        <end position="39"/>
    </location>
</feature>
<reference evidence="10" key="1">
    <citation type="submission" date="2020-08" db="EMBL/GenBank/DDBJ databases">
        <title>Chromosome-level assembly of Southern catfish (Silurus meridionalis) provides insights into visual adaptation to the nocturnal and benthic lifestyles.</title>
        <authorList>
            <person name="Zhang Y."/>
            <person name="Wang D."/>
            <person name="Peng Z."/>
        </authorList>
    </citation>
    <scope>NUCLEOTIDE SEQUENCE</scope>
    <source>
        <strain evidence="10">SWU-2019-XX</strain>
        <tissue evidence="10">Muscle</tissue>
    </source>
</reference>
<dbReference type="InterPro" id="IPR001356">
    <property type="entry name" value="HD"/>
</dbReference>
<dbReference type="InterPro" id="IPR050460">
    <property type="entry name" value="Distal-less_Homeobox_TF"/>
</dbReference>
<dbReference type="FunFam" id="1.10.10.60:FF:000048">
    <property type="entry name" value="Distal-less homeobox 2"/>
    <property type="match status" value="1"/>
</dbReference>
<comment type="similarity">
    <text evidence="1">Belongs to the distal-less homeobox family.</text>
</comment>
<dbReference type="GO" id="GO:0048703">
    <property type="term" value="P:embryonic viscerocranium morphogenesis"/>
    <property type="evidence" value="ECO:0007669"/>
    <property type="project" value="UniProtKB-ARBA"/>
</dbReference>
<keyword evidence="3 6" id="KW-0238">DNA-binding</keyword>
<dbReference type="InterPro" id="IPR017970">
    <property type="entry name" value="Homeobox_CS"/>
</dbReference>
<dbReference type="OrthoDB" id="6159439at2759"/>
<evidence type="ECO:0000256" key="6">
    <source>
        <dbReference type="PROSITE-ProRule" id="PRU00108"/>
    </source>
</evidence>
<name>A0A8T0BDD1_SILME</name>
<dbReference type="GO" id="GO:0000981">
    <property type="term" value="F:DNA-binding transcription factor activity, RNA polymerase II-specific"/>
    <property type="evidence" value="ECO:0007669"/>
    <property type="project" value="InterPro"/>
</dbReference>
<dbReference type="CDD" id="cd00086">
    <property type="entry name" value="homeodomain"/>
    <property type="match status" value="1"/>
</dbReference>
<dbReference type="GO" id="GO:0051216">
    <property type="term" value="P:cartilage development"/>
    <property type="evidence" value="ECO:0007669"/>
    <property type="project" value="UniProtKB-ARBA"/>
</dbReference>
<dbReference type="PANTHER" id="PTHR24327">
    <property type="entry name" value="HOMEOBOX PROTEIN"/>
    <property type="match status" value="1"/>
</dbReference>
<sequence length="262" mass="29060">MSGATYDRKLSGISADLSGSMSCHPGSKDSPTLPESSATDMGYYTAHQGHHDYYTGQAYAQGPHNASYHQFNVCAMSSVSPYGAKAEYPYSNAYRHQYGQYTRDGHTPPQHAVKEEPETEVRMVNGKPKKVRKPRTIYSSYQLAALQRRFQKAQYLALPERAELAAQLGLTQTQVKIWFQNRRSKFKKLYKNGEIPHSPNASDSMSCNSPPSPALWDAGAHANPVVRGHVTPVALSSSTPPYPEDYSSAWYQQHAGPPQSVY</sequence>
<evidence type="ECO:0000256" key="7">
    <source>
        <dbReference type="RuleBase" id="RU000682"/>
    </source>
</evidence>
<protein>
    <recommendedName>
        <fullName evidence="9">Homeobox domain-containing protein</fullName>
    </recommendedName>
</protein>
<evidence type="ECO:0000259" key="9">
    <source>
        <dbReference type="PROSITE" id="PS50071"/>
    </source>
</evidence>
<organism evidence="10 11">
    <name type="scientific">Silurus meridionalis</name>
    <name type="common">Southern catfish</name>
    <name type="synonym">Silurus soldatovi meridionalis</name>
    <dbReference type="NCBI Taxonomy" id="175797"/>
    <lineage>
        <taxon>Eukaryota</taxon>
        <taxon>Metazoa</taxon>
        <taxon>Chordata</taxon>
        <taxon>Craniata</taxon>
        <taxon>Vertebrata</taxon>
        <taxon>Euteleostomi</taxon>
        <taxon>Actinopterygii</taxon>
        <taxon>Neopterygii</taxon>
        <taxon>Teleostei</taxon>
        <taxon>Ostariophysi</taxon>
        <taxon>Siluriformes</taxon>
        <taxon>Siluridae</taxon>
        <taxon>Silurus</taxon>
    </lineage>
</organism>
<proteinExistence type="inferred from homology"/>
<dbReference type="Pfam" id="PF12413">
    <property type="entry name" value="DLL_N"/>
    <property type="match status" value="1"/>
</dbReference>
<dbReference type="PANTHER" id="PTHR24327:SF28">
    <property type="entry name" value="HOMEOBOX PROTEIN DLX-3"/>
    <property type="match status" value="1"/>
</dbReference>
<evidence type="ECO:0000256" key="2">
    <source>
        <dbReference type="ARBA" id="ARBA00022473"/>
    </source>
</evidence>
<dbReference type="GO" id="GO:0030855">
    <property type="term" value="P:epithelial cell differentiation"/>
    <property type="evidence" value="ECO:0007669"/>
    <property type="project" value="TreeGrafter"/>
</dbReference>
<keyword evidence="4 6" id="KW-0371">Homeobox</keyword>
<evidence type="ECO:0000313" key="11">
    <source>
        <dbReference type="Proteomes" id="UP000606274"/>
    </source>
</evidence>
<dbReference type="AlphaFoldDB" id="A0A8T0BDD1"/>
<dbReference type="Gene3D" id="1.10.10.60">
    <property type="entry name" value="Homeodomain-like"/>
    <property type="match status" value="1"/>
</dbReference>
<keyword evidence="5 6" id="KW-0539">Nucleus</keyword>
<comment type="caution">
    <text evidence="10">The sequence shown here is derived from an EMBL/GenBank/DDBJ whole genome shotgun (WGS) entry which is preliminary data.</text>
</comment>
<feature type="DNA-binding region" description="Homeobox" evidence="6">
    <location>
        <begin position="131"/>
        <end position="190"/>
    </location>
</feature>
<dbReference type="GO" id="GO:0000978">
    <property type="term" value="F:RNA polymerase II cis-regulatory region sequence-specific DNA binding"/>
    <property type="evidence" value="ECO:0007669"/>
    <property type="project" value="TreeGrafter"/>
</dbReference>
<gene>
    <name evidence="10" type="ORF">HF521_020414</name>
</gene>
<feature type="domain" description="Homeobox" evidence="9">
    <location>
        <begin position="129"/>
        <end position="189"/>
    </location>
</feature>
<evidence type="ECO:0000256" key="1">
    <source>
        <dbReference type="ARBA" id="ARBA00007916"/>
    </source>
</evidence>
<dbReference type="PRINTS" id="PR00031">
    <property type="entry name" value="HTHREPRESSR"/>
</dbReference>
<dbReference type="PROSITE" id="PS00027">
    <property type="entry name" value="HOMEOBOX_1"/>
    <property type="match status" value="1"/>
</dbReference>
<dbReference type="EMBL" id="JABFDY010000007">
    <property type="protein sequence ID" value="KAF7705128.1"/>
    <property type="molecule type" value="Genomic_DNA"/>
</dbReference>
<evidence type="ECO:0000256" key="8">
    <source>
        <dbReference type="SAM" id="MobiDB-lite"/>
    </source>
</evidence>